<dbReference type="EMBL" id="VFOU01000001">
    <property type="protein sequence ID" value="TQL73884.1"/>
    <property type="molecule type" value="Genomic_DNA"/>
</dbReference>
<comment type="caution">
    <text evidence="1">The sequence shown here is derived from an EMBL/GenBank/DDBJ whole genome shotgun (WGS) entry which is preliminary data.</text>
</comment>
<gene>
    <name evidence="1" type="ORF">FB556_0333</name>
</gene>
<accession>A0A543AMS2</accession>
<dbReference type="AlphaFoldDB" id="A0A543AMS2"/>
<organism evidence="1 2">
    <name type="scientific">Enteractinococcus coprophilus</name>
    <dbReference type="NCBI Taxonomy" id="1027633"/>
    <lineage>
        <taxon>Bacteria</taxon>
        <taxon>Bacillati</taxon>
        <taxon>Actinomycetota</taxon>
        <taxon>Actinomycetes</taxon>
        <taxon>Micrococcales</taxon>
        <taxon>Micrococcaceae</taxon>
    </lineage>
</organism>
<protein>
    <submittedName>
        <fullName evidence="1">Uncharacterized protein</fullName>
    </submittedName>
</protein>
<reference evidence="1 2" key="1">
    <citation type="submission" date="2019-06" db="EMBL/GenBank/DDBJ databases">
        <title>Sequencing the genomes of 1000 actinobacteria strains.</title>
        <authorList>
            <person name="Klenk H.-P."/>
        </authorList>
    </citation>
    <scope>NUCLEOTIDE SEQUENCE [LARGE SCALE GENOMIC DNA]</scope>
    <source>
        <strain evidence="1 2">DSM 24083</strain>
    </source>
</reference>
<dbReference type="Proteomes" id="UP000319746">
    <property type="component" value="Unassembled WGS sequence"/>
</dbReference>
<proteinExistence type="predicted"/>
<evidence type="ECO:0000313" key="2">
    <source>
        <dbReference type="Proteomes" id="UP000319746"/>
    </source>
</evidence>
<keyword evidence="2" id="KW-1185">Reference proteome</keyword>
<name>A0A543AMS2_9MICC</name>
<sequence>MNDAFSGQHAPNRELLRMIYISFFGVHYSAKNAGKIPLLWERLDGGSRVVWRECNEVRKSIKILVRCTLDQPLPVAYRNLYA</sequence>
<evidence type="ECO:0000313" key="1">
    <source>
        <dbReference type="EMBL" id="TQL73884.1"/>
    </source>
</evidence>